<evidence type="ECO:0000313" key="3">
    <source>
        <dbReference type="Proteomes" id="UP000224854"/>
    </source>
</evidence>
<dbReference type="OrthoDB" id="5206740at2759"/>
<gene>
    <name evidence="2" type="ORF">CDD82_5608</name>
</gene>
<dbReference type="EMBL" id="NJEU01000523">
    <property type="protein sequence ID" value="PHH73202.1"/>
    <property type="molecule type" value="Genomic_DNA"/>
</dbReference>
<evidence type="ECO:0000313" key="2">
    <source>
        <dbReference type="EMBL" id="PHH73202.1"/>
    </source>
</evidence>
<feature type="compositionally biased region" description="Basic residues" evidence="1">
    <location>
        <begin position="246"/>
        <end position="261"/>
    </location>
</feature>
<protein>
    <submittedName>
        <fullName evidence="2">Uncharacterized protein</fullName>
    </submittedName>
</protein>
<name>A0A2C5Z0Q4_9HYPO</name>
<sequence length="306" mass="33172">MASLPSKRPRLSLKIKTTGLTNDAAPTALAPSHMAPGHHGRAATPHLASSYPDTPLTASLPCPRSHAGVMTATPPLSAETDEPPAVASAFACCSEHLSRRQTNLEARSHDTPTAQAHASSDSEPAADARCSLPYTHPHSLHSILRNSPLFCTTPSTASSRRHHHHHLLHQQHQHSLHQRTCKRVEYDSPLTQEITTNTYTKSHIDLLVEDMSSPNSPPSPQAAPWANGVQDAGQTPGPFDSLHRTTASRKRKRLVDKRRHWVWTIEPDNDDDAHDGPSNAQPPCSSHINQLDPISPSLPLPAATSP</sequence>
<organism evidence="2 3">
    <name type="scientific">Ophiocordyceps australis</name>
    <dbReference type="NCBI Taxonomy" id="1399860"/>
    <lineage>
        <taxon>Eukaryota</taxon>
        <taxon>Fungi</taxon>
        <taxon>Dikarya</taxon>
        <taxon>Ascomycota</taxon>
        <taxon>Pezizomycotina</taxon>
        <taxon>Sordariomycetes</taxon>
        <taxon>Hypocreomycetidae</taxon>
        <taxon>Hypocreales</taxon>
        <taxon>Ophiocordycipitaceae</taxon>
        <taxon>Ophiocordyceps</taxon>
    </lineage>
</organism>
<reference evidence="2 3" key="1">
    <citation type="submission" date="2017-06" db="EMBL/GenBank/DDBJ databases">
        <title>Ant-infecting Ophiocordyceps genomes reveal a high diversity of potential behavioral manipulation genes and a possible major role for enterotoxins.</title>
        <authorList>
            <person name="De Bekker C."/>
            <person name="Evans H.C."/>
            <person name="Brachmann A."/>
            <person name="Hughes D.P."/>
        </authorList>
    </citation>
    <scope>NUCLEOTIDE SEQUENCE [LARGE SCALE GENOMIC DNA]</scope>
    <source>
        <strain evidence="2 3">1348a</strain>
    </source>
</reference>
<proteinExistence type="predicted"/>
<evidence type="ECO:0000256" key="1">
    <source>
        <dbReference type="SAM" id="MobiDB-lite"/>
    </source>
</evidence>
<feature type="compositionally biased region" description="Polar residues" evidence="1">
    <location>
        <begin position="278"/>
        <end position="289"/>
    </location>
</feature>
<dbReference type="Proteomes" id="UP000224854">
    <property type="component" value="Unassembled WGS sequence"/>
</dbReference>
<feature type="region of interest" description="Disordered" evidence="1">
    <location>
        <begin position="210"/>
        <end position="306"/>
    </location>
</feature>
<feature type="compositionally biased region" description="Polar residues" evidence="1">
    <location>
        <begin position="103"/>
        <end position="122"/>
    </location>
</feature>
<feature type="region of interest" description="Disordered" evidence="1">
    <location>
        <begin position="103"/>
        <end position="129"/>
    </location>
</feature>
<feature type="region of interest" description="Disordered" evidence="1">
    <location>
        <begin position="1"/>
        <end position="59"/>
    </location>
</feature>
<comment type="caution">
    <text evidence="2">The sequence shown here is derived from an EMBL/GenBank/DDBJ whole genome shotgun (WGS) entry which is preliminary data.</text>
</comment>
<feature type="compositionally biased region" description="Low complexity" evidence="1">
    <location>
        <begin position="291"/>
        <end position="306"/>
    </location>
</feature>
<dbReference type="AlphaFoldDB" id="A0A2C5Z0Q4"/>
<accession>A0A2C5Z0Q4</accession>
<keyword evidence="3" id="KW-1185">Reference proteome</keyword>